<evidence type="ECO:0000256" key="5">
    <source>
        <dbReference type="SAM" id="Phobius"/>
    </source>
</evidence>
<keyword evidence="7" id="KW-1185">Reference proteome</keyword>
<organism evidence="6 7">
    <name type="scientific">Sinimarinibacterium flocculans</name>
    <dbReference type="NCBI Taxonomy" id="985250"/>
    <lineage>
        <taxon>Bacteria</taxon>
        <taxon>Pseudomonadati</taxon>
        <taxon>Pseudomonadota</taxon>
        <taxon>Gammaproteobacteria</taxon>
        <taxon>Nevskiales</taxon>
        <taxon>Nevskiaceae</taxon>
        <taxon>Sinimarinibacterium</taxon>
    </lineage>
</organism>
<dbReference type="InterPro" id="IPR001129">
    <property type="entry name" value="Membr-assoc_MAPEG"/>
</dbReference>
<evidence type="ECO:0000256" key="3">
    <source>
        <dbReference type="ARBA" id="ARBA00022989"/>
    </source>
</evidence>
<feature type="transmembrane region" description="Helical" evidence="5">
    <location>
        <begin position="65"/>
        <end position="91"/>
    </location>
</feature>
<dbReference type="Pfam" id="PF01124">
    <property type="entry name" value="MAPEG"/>
    <property type="match status" value="1"/>
</dbReference>
<reference evidence="6 7" key="1">
    <citation type="submission" date="2018-04" db="EMBL/GenBank/DDBJ databases">
        <title>Genomic Encyclopedia of Type Strains, Phase IV (KMG-IV): sequencing the most valuable type-strain genomes for metagenomic binning, comparative biology and taxonomic classification.</title>
        <authorList>
            <person name="Goeker M."/>
        </authorList>
    </citation>
    <scope>NUCLEOTIDE SEQUENCE [LARGE SCALE GENOMIC DNA]</scope>
    <source>
        <strain evidence="6 7">DSM 104150</strain>
    </source>
</reference>
<proteinExistence type="predicted"/>
<dbReference type="OrthoDB" id="343936at2"/>
<evidence type="ECO:0000313" key="7">
    <source>
        <dbReference type="Proteomes" id="UP000248330"/>
    </source>
</evidence>
<dbReference type="AlphaFoldDB" id="A0A318ECE3"/>
<dbReference type="RefSeq" id="WP_110266320.1">
    <property type="nucleotide sequence ID" value="NZ_CAKZQT010000018.1"/>
</dbReference>
<accession>A0A318ECE3</accession>
<dbReference type="InterPro" id="IPR023352">
    <property type="entry name" value="MAPEG-like_dom_sf"/>
</dbReference>
<comment type="caution">
    <text evidence="6">The sequence shown here is derived from an EMBL/GenBank/DDBJ whole genome shotgun (WGS) entry which is preliminary data.</text>
</comment>
<protein>
    <submittedName>
        <fullName evidence="6">MAPEG family protein</fullName>
    </submittedName>
</protein>
<evidence type="ECO:0000256" key="2">
    <source>
        <dbReference type="ARBA" id="ARBA00022692"/>
    </source>
</evidence>
<keyword evidence="3 5" id="KW-1133">Transmembrane helix</keyword>
<dbReference type="Gene3D" id="1.20.120.550">
    <property type="entry name" value="Membrane associated eicosanoid/glutathione metabolism-like domain"/>
    <property type="match status" value="1"/>
</dbReference>
<dbReference type="EMBL" id="QICN01000010">
    <property type="protein sequence ID" value="PXV65284.1"/>
    <property type="molecule type" value="Genomic_DNA"/>
</dbReference>
<dbReference type="Proteomes" id="UP000248330">
    <property type="component" value="Unassembled WGS sequence"/>
</dbReference>
<sequence length="135" mass="14753">MSAFDAVLLYILWMIVLLLIYAGPRIPQALVGAKAIDSWERNKAPVDPPMFQRAKSAHLNCIENLPLFAGVVAIAGLMNQIAIADSVAAWVLYARVAQSAVHISGTSFIQIMLRATFFLIQVVLIGYIAVKLLMV</sequence>
<evidence type="ECO:0000256" key="4">
    <source>
        <dbReference type="ARBA" id="ARBA00023136"/>
    </source>
</evidence>
<evidence type="ECO:0000256" key="1">
    <source>
        <dbReference type="ARBA" id="ARBA00004370"/>
    </source>
</evidence>
<feature type="transmembrane region" description="Helical" evidence="5">
    <location>
        <begin position="111"/>
        <end position="130"/>
    </location>
</feature>
<feature type="transmembrane region" description="Helical" evidence="5">
    <location>
        <begin position="6"/>
        <end position="24"/>
    </location>
</feature>
<name>A0A318ECE3_9GAMM</name>
<dbReference type="GO" id="GO:0016020">
    <property type="term" value="C:membrane"/>
    <property type="evidence" value="ECO:0007669"/>
    <property type="project" value="UniProtKB-SubCell"/>
</dbReference>
<keyword evidence="4 5" id="KW-0472">Membrane</keyword>
<dbReference type="SUPFAM" id="SSF161084">
    <property type="entry name" value="MAPEG domain-like"/>
    <property type="match status" value="1"/>
</dbReference>
<comment type="subcellular location">
    <subcellularLocation>
        <location evidence="1">Membrane</location>
    </subcellularLocation>
</comment>
<keyword evidence="2 5" id="KW-0812">Transmembrane</keyword>
<gene>
    <name evidence="6" type="ORF">C8D93_110102</name>
</gene>
<evidence type="ECO:0000313" key="6">
    <source>
        <dbReference type="EMBL" id="PXV65284.1"/>
    </source>
</evidence>